<dbReference type="Gene3D" id="3.90.220.20">
    <property type="entry name" value="DNA methylase specificity domains"/>
    <property type="match status" value="1"/>
</dbReference>
<dbReference type="Pfam" id="PF02384">
    <property type="entry name" value="N6_Mtase"/>
    <property type="match status" value="1"/>
</dbReference>
<dbReference type="KEGG" id="sku:Sulku_2766"/>
<dbReference type="HOGENOM" id="CLU_032462_0_0_7"/>
<keyword evidence="4 12" id="KW-0489">Methyltransferase</keyword>
<keyword evidence="5" id="KW-0808">Transferase</keyword>
<evidence type="ECO:0000256" key="6">
    <source>
        <dbReference type="ARBA" id="ARBA00022691"/>
    </source>
</evidence>
<evidence type="ECO:0000256" key="2">
    <source>
        <dbReference type="ARBA" id="ARBA00010923"/>
    </source>
</evidence>
<geneLocation type="plasmid" evidence="12 13">
    <name>pSULKU03</name>
</geneLocation>
<dbReference type="EMBL" id="CP002358">
    <property type="protein sequence ID" value="ADR35415.1"/>
    <property type="molecule type" value="Genomic_DNA"/>
</dbReference>
<comment type="similarity">
    <text evidence="2">Belongs to the type-I restriction system S methylase family.</text>
</comment>
<proteinExistence type="inferred from homology"/>
<dbReference type="PANTHER" id="PTHR42933">
    <property type="entry name" value="SLR6095 PROTEIN"/>
    <property type="match status" value="1"/>
</dbReference>
<dbReference type="InterPro" id="IPR003356">
    <property type="entry name" value="DNA_methylase_A-5"/>
</dbReference>
<keyword evidence="12" id="KW-0614">Plasmid</keyword>
<evidence type="ECO:0000256" key="4">
    <source>
        <dbReference type="ARBA" id="ARBA00022603"/>
    </source>
</evidence>
<dbReference type="AlphaFoldDB" id="E4U3Z9"/>
<keyword evidence="13" id="KW-1185">Reference proteome</keyword>
<name>E4U3Z9_SULKY</name>
<dbReference type="SUPFAM" id="SSF53335">
    <property type="entry name" value="S-adenosyl-L-methionine-dependent methyltransferases"/>
    <property type="match status" value="1"/>
</dbReference>
<dbReference type="GO" id="GO:0009307">
    <property type="term" value="P:DNA restriction-modification system"/>
    <property type="evidence" value="ECO:0007669"/>
    <property type="project" value="UniProtKB-KW"/>
</dbReference>
<evidence type="ECO:0000256" key="7">
    <source>
        <dbReference type="ARBA" id="ARBA00022747"/>
    </source>
</evidence>
<accession>E4U3Z9</accession>
<evidence type="ECO:0000256" key="3">
    <source>
        <dbReference type="ARBA" id="ARBA00011900"/>
    </source>
</evidence>
<comment type="similarity">
    <text evidence="1">Belongs to the N(4)/N(6)-methyltransferase family.</text>
</comment>
<keyword evidence="8" id="KW-0238">DNA-binding</keyword>
<dbReference type="InterPro" id="IPR000055">
    <property type="entry name" value="Restrct_endonuc_typeI_TRD"/>
</dbReference>
<dbReference type="Gene3D" id="3.40.50.150">
    <property type="entry name" value="Vaccinia Virus protein VP39"/>
    <property type="match status" value="1"/>
</dbReference>
<evidence type="ECO:0000256" key="1">
    <source>
        <dbReference type="ARBA" id="ARBA00006594"/>
    </source>
</evidence>
<sequence>MINKILTFIESHPSQMNSMDSLTFLYLLHTWKKLSDTAAIPEHIRIEKYADGKVEFGRMGILFVELANHSEVFHTQVEKHSWQYHSDSKTLNEYIQFVLDNLVFPNVSEAFNVLSERQGSKFGEFAQPEELVDLLVKIADQDNPESVYIPFTSGTLLAGVLGKKANQKLYIENIYLNTVVLELSRYLDHVSMDYAINNPIYEPTFVDLETRTLNQFDVSVAIPPFGGIKAEKEIANIRWDRYRVADTLNGSSRNGEIALIEHTLSQTTGRAIFVISHGLLFRSAADWMIREQLLANKQIEAVITLPGNLFIHSVIPTAILILNNQCSYQDVLFIDASKMVKRVGKKNVLTDLETILQLLEKRESVEEVSALVSYKELNANQNSLNPSRYIVSVDDQNIQNILEAHDTEKLSNLTVLQRSQLIKDEEADDGTEYRMVMTGDIPECGFLTTTERVIRVKEQKAKAETYRLHPYDILLGVKGSIGKVAIIGDIGEGYWLANQSFQVISMSSFNEKEDAIYLYMYLKSAVGQQLLASITAGAAVPQIPTSALKDLVVPFKERKLKERAIKHFYEEIEIYNEIEVLKDKISNINKHFFGQES</sequence>
<dbReference type="SUPFAM" id="SSF116734">
    <property type="entry name" value="DNA methylase specificity domain"/>
    <property type="match status" value="1"/>
</dbReference>
<feature type="domain" description="Type I restriction modification DNA specificity" evidence="10">
    <location>
        <begin position="423"/>
        <end position="554"/>
    </location>
</feature>
<organism evidence="12 13">
    <name type="scientific">Sulfuricurvum kujiense (strain ATCC BAA-921 / DSM 16994 / JCM 11577 / YK-1)</name>
    <dbReference type="NCBI Taxonomy" id="709032"/>
    <lineage>
        <taxon>Bacteria</taxon>
        <taxon>Pseudomonadati</taxon>
        <taxon>Campylobacterota</taxon>
        <taxon>Epsilonproteobacteria</taxon>
        <taxon>Campylobacterales</taxon>
        <taxon>Sulfurimonadaceae</taxon>
        <taxon>Sulfuricurvum</taxon>
    </lineage>
</organism>
<dbReference type="CDD" id="cd16961">
    <property type="entry name" value="RMtype1_S_TRD-CR_like"/>
    <property type="match status" value="1"/>
</dbReference>
<evidence type="ECO:0000259" key="10">
    <source>
        <dbReference type="Pfam" id="PF01420"/>
    </source>
</evidence>
<dbReference type="InterPro" id="IPR044946">
    <property type="entry name" value="Restrct_endonuc_typeI_TRD_sf"/>
</dbReference>
<evidence type="ECO:0000313" key="12">
    <source>
        <dbReference type="EMBL" id="ADR35415.1"/>
    </source>
</evidence>
<feature type="domain" description="DNA methylase adenine-specific" evidence="11">
    <location>
        <begin position="115"/>
        <end position="392"/>
    </location>
</feature>
<comment type="catalytic activity">
    <reaction evidence="9">
        <text>a 2'-deoxyadenosine in DNA + S-adenosyl-L-methionine = an N(6)-methyl-2'-deoxyadenosine in DNA + S-adenosyl-L-homocysteine + H(+)</text>
        <dbReference type="Rhea" id="RHEA:15197"/>
        <dbReference type="Rhea" id="RHEA-COMP:12418"/>
        <dbReference type="Rhea" id="RHEA-COMP:12419"/>
        <dbReference type="ChEBI" id="CHEBI:15378"/>
        <dbReference type="ChEBI" id="CHEBI:57856"/>
        <dbReference type="ChEBI" id="CHEBI:59789"/>
        <dbReference type="ChEBI" id="CHEBI:90615"/>
        <dbReference type="ChEBI" id="CHEBI:90616"/>
        <dbReference type="EC" id="2.1.1.72"/>
    </reaction>
</comment>
<dbReference type="InterPro" id="IPR029063">
    <property type="entry name" value="SAM-dependent_MTases_sf"/>
</dbReference>
<dbReference type="OrthoDB" id="5366216at2"/>
<evidence type="ECO:0000256" key="9">
    <source>
        <dbReference type="ARBA" id="ARBA00047942"/>
    </source>
</evidence>
<dbReference type="PANTHER" id="PTHR42933:SF1">
    <property type="entry name" value="SITE-SPECIFIC DNA-METHYLTRANSFERASE (ADENINE-SPECIFIC)"/>
    <property type="match status" value="1"/>
</dbReference>
<evidence type="ECO:0000256" key="5">
    <source>
        <dbReference type="ARBA" id="ARBA00022679"/>
    </source>
</evidence>
<dbReference type="InterPro" id="IPR051537">
    <property type="entry name" value="DNA_Adenine_Mtase"/>
</dbReference>
<evidence type="ECO:0000256" key="8">
    <source>
        <dbReference type="ARBA" id="ARBA00023125"/>
    </source>
</evidence>
<evidence type="ECO:0000313" key="13">
    <source>
        <dbReference type="Proteomes" id="UP000008721"/>
    </source>
</evidence>
<dbReference type="Pfam" id="PF01420">
    <property type="entry name" value="Methylase_S"/>
    <property type="match status" value="1"/>
</dbReference>
<keyword evidence="6" id="KW-0949">S-adenosyl-L-methionine</keyword>
<dbReference type="GO" id="GO:0032259">
    <property type="term" value="P:methylation"/>
    <property type="evidence" value="ECO:0007669"/>
    <property type="project" value="UniProtKB-KW"/>
</dbReference>
<dbReference type="GO" id="GO:0009007">
    <property type="term" value="F:site-specific DNA-methyltransferase (adenine-specific) activity"/>
    <property type="evidence" value="ECO:0007669"/>
    <property type="project" value="UniProtKB-EC"/>
</dbReference>
<dbReference type="Proteomes" id="UP000008721">
    <property type="component" value="Plasmid pSULKU03"/>
</dbReference>
<keyword evidence="7" id="KW-0680">Restriction system</keyword>
<reference evidence="12 13" key="1">
    <citation type="journal article" date="2012" name="Stand. Genomic Sci.">
        <title>Complete genome sequence of the sulfur compounds oxidizing chemolithoautotroph Sulfuricurvum kujiense type strain (YK-1(T)).</title>
        <authorList>
            <person name="Han C."/>
            <person name="Kotsyurbenko O."/>
            <person name="Chertkov O."/>
            <person name="Held B."/>
            <person name="Lapidus A."/>
            <person name="Nolan M."/>
            <person name="Lucas S."/>
            <person name="Hammon N."/>
            <person name="Deshpande S."/>
            <person name="Cheng J.F."/>
            <person name="Tapia R."/>
            <person name="Goodwin L.A."/>
            <person name="Pitluck S."/>
            <person name="Liolios K."/>
            <person name="Pagani I."/>
            <person name="Ivanova N."/>
            <person name="Mavromatis K."/>
            <person name="Mikhailova N."/>
            <person name="Pati A."/>
            <person name="Chen A."/>
            <person name="Palaniappan K."/>
            <person name="Land M."/>
            <person name="Hauser L."/>
            <person name="Chang Y.J."/>
            <person name="Jeffries C.D."/>
            <person name="Brambilla E.M."/>
            <person name="Rohde M."/>
            <person name="Spring S."/>
            <person name="Sikorski J."/>
            <person name="Goker M."/>
            <person name="Woyke T."/>
            <person name="Bristow J."/>
            <person name="Eisen J.A."/>
            <person name="Markowitz V."/>
            <person name="Hugenholtz P."/>
            <person name="Kyrpides N.C."/>
            <person name="Klenk H.P."/>
            <person name="Detter J.C."/>
        </authorList>
    </citation>
    <scope>NUCLEOTIDE SEQUENCE [LARGE SCALE GENOMIC DNA]</scope>
    <source>
        <strain evidence="13">ATCC BAA-921 / DSM 16994 / JCM 11577 / YK-1</strain>
    </source>
</reference>
<dbReference type="RefSeq" id="WP_013450026.1">
    <property type="nucleotide sequence ID" value="NC_014756.1"/>
</dbReference>
<gene>
    <name evidence="12" type="ordered locus">Sulku_2766</name>
</gene>
<dbReference type="GO" id="GO:0008170">
    <property type="term" value="F:N-methyltransferase activity"/>
    <property type="evidence" value="ECO:0007669"/>
    <property type="project" value="InterPro"/>
</dbReference>
<dbReference type="GO" id="GO:0003677">
    <property type="term" value="F:DNA binding"/>
    <property type="evidence" value="ECO:0007669"/>
    <property type="project" value="UniProtKB-KW"/>
</dbReference>
<protein>
    <recommendedName>
        <fullName evidence="3">site-specific DNA-methyltransferase (adenine-specific)</fullName>
        <ecNumber evidence="3">2.1.1.72</ecNumber>
    </recommendedName>
</protein>
<dbReference type="EC" id="2.1.1.72" evidence="3"/>
<evidence type="ECO:0000259" key="11">
    <source>
        <dbReference type="Pfam" id="PF02384"/>
    </source>
</evidence>